<dbReference type="EMBL" id="CP037920">
    <property type="protein sequence ID" value="QDT99561.1"/>
    <property type="molecule type" value="Genomic_DNA"/>
</dbReference>
<dbReference type="PANTHER" id="PTHR42988">
    <property type="entry name" value="PHOSPHOHYDROLASE"/>
    <property type="match status" value="1"/>
</dbReference>
<dbReference type="InterPro" id="IPR029052">
    <property type="entry name" value="Metallo-depent_PP-like"/>
</dbReference>
<sequence length="335" mass="37843">MCPGDLCNNACKVSLPVAWKAVNQVGNALGVQQILATVGNHDVDSRRQHNTYDPIEELKKLSPEFPVVDRQLRNQFWSEHFLVYTDEIFRCLVINSSAYHSSTEEIQHGRIAESTLKLVKESLDQDDFLLNIMLCHHNPHKHSEIQLGEHDEIKGGQLLLDLIGEPQRQDWLVIHGHKHHPKITYASGGNSSPIVFSAGSSASTLYPELINATGNQFYILEFDEELIKNHGLIGRFRSWDWHPGFGWQAADNMKGLPAFGGFGHRENAVLLARRIEENLSNSNNKHLMSEKVYDSFPELYYLTPNDLLSLERALESLSVVVAFSDEGLIHEVCKV</sequence>
<keyword evidence="1" id="KW-0479">Metal-binding</keyword>
<organism evidence="4 5">
    <name type="scientific">Gimesia aquarii</name>
    <dbReference type="NCBI Taxonomy" id="2527964"/>
    <lineage>
        <taxon>Bacteria</taxon>
        <taxon>Pseudomonadati</taxon>
        <taxon>Planctomycetota</taxon>
        <taxon>Planctomycetia</taxon>
        <taxon>Planctomycetales</taxon>
        <taxon>Planctomycetaceae</taxon>
        <taxon>Gimesia</taxon>
    </lineage>
</organism>
<reference evidence="4 5" key="1">
    <citation type="submission" date="2019-03" db="EMBL/GenBank/DDBJ databases">
        <title>Deep-cultivation of Planctomycetes and their phenomic and genomic characterization uncovers novel biology.</title>
        <authorList>
            <person name="Wiegand S."/>
            <person name="Jogler M."/>
            <person name="Boedeker C."/>
            <person name="Pinto D."/>
            <person name="Vollmers J."/>
            <person name="Rivas-Marin E."/>
            <person name="Kohn T."/>
            <person name="Peeters S.H."/>
            <person name="Heuer A."/>
            <person name="Rast P."/>
            <person name="Oberbeckmann S."/>
            <person name="Bunk B."/>
            <person name="Jeske O."/>
            <person name="Meyerdierks A."/>
            <person name="Storesund J.E."/>
            <person name="Kallscheuer N."/>
            <person name="Luecker S."/>
            <person name="Lage O.M."/>
            <person name="Pohl T."/>
            <person name="Merkel B.J."/>
            <person name="Hornburger P."/>
            <person name="Mueller R.-W."/>
            <person name="Bruemmer F."/>
            <person name="Labrenz M."/>
            <person name="Spormann A.M."/>
            <person name="Op den Camp H."/>
            <person name="Overmann J."/>
            <person name="Amann R."/>
            <person name="Jetten M.S.M."/>
            <person name="Mascher T."/>
            <person name="Medema M.H."/>
            <person name="Devos D.P."/>
            <person name="Kaster A.-K."/>
            <person name="Ovreas L."/>
            <person name="Rohde M."/>
            <person name="Galperin M.Y."/>
            <person name="Jogler C."/>
        </authorList>
    </citation>
    <scope>NUCLEOTIDE SEQUENCE [LARGE SCALE GENOMIC DNA]</scope>
    <source>
        <strain evidence="4 5">V144</strain>
    </source>
</reference>
<dbReference type="GO" id="GO:0016787">
    <property type="term" value="F:hydrolase activity"/>
    <property type="evidence" value="ECO:0007669"/>
    <property type="project" value="UniProtKB-KW"/>
</dbReference>
<accession>A0A517W2R8</accession>
<name>A0A517W2R8_9PLAN</name>
<evidence type="ECO:0000313" key="4">
    <source>
        <dbReference type="EMBL" id="QDT99561.1"/>
    </source>
</evidence>
<evidence type="ECO:0000256" key="1">
    <source>
        <dbReference type="ARBA" id="ARBA00022723"/>
    </source>
</evidence>
<dbReference type="AlphaFoldDB" id="A0A517W2R8"/>
<protein>
    <recommendedName>
        <fullName evidence="3">Calcineurin domain-containing protein</fullName>
    </recommendedName>
</protein>
<dbReference type="Pfam" id="PF24408">
    <property type="entry name" value="wHTH-Calcineurin_assc"/>
    <property type="match status" value="1"/>
</dbReference>
<evidence type="ECO:0000256" key="2">
    <source>
        <dbReference type="ARBA" id="ARBA00022801"/>
    </source>
</evidence>
<dbReference type="Gene3D" id="3.60.21.10">
    <property type="match status" value="1"/>
</dbReference>
<feature type="domain" description="Calcineurin" evidence="3">
    <location>
        <begin position="261"/>
        <end position="316"/>
    </location>
</feature>
<dbReference type="InterPro" id="IPR057846">
    <property type="entry name" value="wHTH-Calcineurin_assc"/>
</dbReference>
<evidence type="ECO:0000313" key="5">
    <source>
        <dbReference type="Proteomes" id="UP000318704"/>
    </source>
</evidence>
<gene>
    <name evidence="4" type="ORF">V144x_50730</name>
</gene>
<dbReference type="GO" id="GO:0046872">
    <property type="term" value="F:metal ion binding"/>
    <property type="evidence" value="ECO:0007669"/>
    <property type="project" value="UniProtKB-KW"/>
</dbReference>
<evidence type="ECO:0000259" key="3">
    <source>
        <dbReference type="Pfam" id="PF24408"/>
    </source>
</evidence>
<keyword evidence="2" id="KW-0378">Hydrolase</keyword>
<dbReference type="KEGG" id="gaw:V144x_50730"/>
<dbReference type="InterPro" id="IPR050884">
    <property type="entry name" value="CNP_phosphodiesterase-III"/>
</dbReference>
<dbReference type="PANTHER" id="PTHR42988:SF2">
    <property type="entry name" value="CYCLIC NUCLEOTIDE PHOSPHODIESTERASE CBUA0032-RELATED"/>
    <property type="match status" value="1"/>
</dbReference>
<dbReference type="Proteomes" id="UP000318704">
    <property type="component" value="Chromosome"/>
</dbReference>
<dbReference type="SUPFAM" id="SSF56300">
    <property type="entry name" value="Metallo-dependent phosphatases"/>
    <property type="match status" value="1"/>
</dbReference>
<proteinExistence type="predicted"/>